<evidence type="ECO:0000313" key="2">
    <source>
        <dbReference type="EMBL" id="KAB1223564.1"/>
    </source>
</evidence>
<feature type="region of interest" description="Disordered" evidence="1">
    <location>
        <begin position="19"/>
        <end position="49"/>
    </location>
</feature>
<keyword evidence="3" id="KW-1185">Reference proteome</keyword>
<sequence>MDSKFHGLPPLKRFIFMQQEEQQQDRDTAASSSRLPAKKRKESRDPPLFFHEPIATTGVVTTYGLPAKKRVSISMSNSSKVWLSRKLEIKRNVVVMSMMMGL</sequence>
<dbReference type="AlphaFoldDB" id="A0A6A1WE80"/>
<dbReference type="Proteomes" id="UP000516437">
    <property type="component" value="Chromosome 2"/>
</dbReference>
<proteinExistence type="predicted"/>
<evidence type="ECO:0000313" key="3">
    <source>
        <dbReference type="Proteomes" id="UP000516437"/>
    </source>
</evidence>
<dbReference type="EMBL" id="RXIC02000020">
    <property type="protein sequence ID" value="KAB1223564.1"/>
    <property type="molecule type" value="Genomic_DNA"/>
</dbReference>
<name>A0A6A1WE80_9ROSI</name>
<protein>
    <submittedName>
        <fullName evidence="2">Uncharacterized protein</fullName>
    </submittedName>
</protein>
<evidence type="ECO:0000256" key="1">
    <source>
        <dbReference type="SAM" id="MobiDB-lite"/>
    </source>
</evidence>
<comment type="caution">
    <text evidence="2">The sequence shown here is derived from an EMBL/GenBank/DDBJ whole genome shotgun (WGS) entry which is preliminary data.</text>
</comment>
<accession>A0A6A1WE80</accession>
<organism evidence="2 3">
    <name type="scientific">Morella rubra</name>
    <name type="common">Chinese bayberry</name>
    <dbReference type="NCBI Taxonomy" id="262757"/>
    <lineage>
        <taxon>Eukaryota</taxon>
        <taxon>Viridiplantae</taxon>
        <taxon>Streptophyta</taxon>
        <taxon>Embryophyta</taxon>
        <taxon>Tracheophyta</taxon>
        <taxon>Spermatophyta</taxon>
        <taxon>Magnoliopsida</taxon>
        <taxon>eudicotyledons</taxon>
        <taxon>Gunneridae</taxon>
        <taxon>Pentapetalae</taxon>
        <taxon>rosids</taxon>
        <taxon>fabids</taxon>
        <taxon>Fagales</taxon>
        <taxon>Myricaceae</taxon>
        <taxon>Morella</taxon>
    </lineage>
</organism>
<gene>
    <name evidence="2" type="ORF">CJ030_MR2G009171</name>
</gene>
<reference evidence="2 3" key="1">
    <citation type="journal article" date="2019" name="Plant Biotechnol. J.">
        <title>The red bayberry genome and genetic basis of sex determination.</title>
        <authorList>
            <person name="Jia H.M."/>
            <person name="Jia H.J."/>
            <person name="Cai Q.L."/>
            <person name="Wang Y."/>
            <person name="Zhao H.B."/>
            <person name="Yang W.F."/>
            <person name="Wang G.Y."/>
            <person name="Li Y.H."/>
            <person name="Zhan D.L."/>
            <person name="Shen Y.T."/>
            <person name="Niu Q.F."/>
            <person name="Chang L."/>
            <person name="Qiu J."/>
            <person name="Zhao L."/>
            <person name="Xie H.B."/>
            <person name="Fu W.Y."/>
            <person name="Jin J."/>
            <person name="Li X.W."/>
            <person name="Jiao Y."/>
            <person name="Zhou C.C."/>
            <person name="Tu T."/>
            <person name="Chai C.Y."/>
            <person name="Gao J.L."/>
            <person name="Fan L.J."/>
            <person name="van de Weg E."/>
            <person name="Wang J.Y."/>
            <person name="Gao Z.S."/>
        </authorList>
    </citation>
    <scope>NUCLEOTIDE SEQUENCE [LARGE SCALE GENOMIC DNA]</scope>
    <source>
        <tissue evidence="2">Leaves</tissue>
    </source>
</reference>